<accession>A0ABM1TGC0</accession>
<evidence type="ECO:0000313" key="4">
    <source>
        <dbReference type="Proteomes" id="UP000694941"/>
    </source>
</evidence>
<evidence type="ECO:0000256" key="2">
    <source>
        <dbReference type="SAM" id="MobiDB-lite"/>
    </source>
</evidence>
<dbReference type="InterPro" id="IPR011993">
    <property type="entry name" value="PH-like_dom_sf"/>
</dbReference>
<dbReference type="InterPro" id="IPR001849">
    <property type="entry name" value="PH_domain"/>
</dbReference>
<dbReference type="Gene3D" id="2.30.29.30">
    <property type="entry name" value="Pleckstrin-homology domain (PH domain)/Phosphotyrosine-binding domain (PTB)"/>
    <property type="match status" value="1"/>
</dbReference>
<name>A0ABM1TGC0_LIMPO</name>
<feature type="coiled-coil region" evidence="1">
    <location>
        <begin position="302"/>
        <end position="329"/>
    </location>
</feature>
<dbReference type="Proteomes" id="UP000694941">
    <property type="component" value="Unplaced"/>
</dbReference>
<dbReference type="PROSITE" id="PS50003">
    <property type="entry name" value="PH_DOMAIN"/>
    <property type="match status" value="1"/>
</dbReference>
<reference evidence="5" key="1">
    <citation type="submission" date="2025-08" db="UniProtKB">
        <authorList>
            <consortium name="RefSeq"/>
        </authorList>
    </citation>
    <scope>IDENTIFICATION</scope>
    <source>
        <tissue evidence="5">Muscle</tissue>
    </source>
</reference>
<evidence type="ECO:0000256" key="1">
    <source>
        <dbReference type="SAM" id="Coils"/>
    </source>
</evidence>
<evidence type="ECO:0000313" key="5">
    <source>
        <dbReference type="RefSeq" id="XP_022254926.1"/>
    </source>
</evidence>
<dbReference type="RefSeq" id="XP_022254926.1">
    <property type="nucleotide sequence ID" value="XM_022399218.1"/>
</dbReference>
<sequence length="592" mass="68507">MKSGTIQHKMQSTIRKDQRLSISRSTENLTISSISGERQPKFLYMESETSNVRQYPRGSEQVSLSFSDVEDTKLPVRSDVVKEGYMYLYKNAEIILRVWVALGTHKIYLYSCVTDILPMDGFHLSSCEIETSTLDNYEPSGGFFPLRIVKEGQNLLCLYTRTSEDHKDWKEALSSCVQSCSLNMEGLNLEYGDMKRRTEFRRCKGGLQTEDDTLNKKLELLKELLKQKRDITDRKRRCFTKMQSSEETSFSSSHQEALQRATHLRQRKISTQLKVEMDTLQKHLQGNKKSPPHNIHNIPQVHQHFQEQLIELNRTLKKIDDNLGKTKRELGATFGDLDIKTSNTSHVKPTMESNSVKNPCKRNPIESYQDKLPKIHISKSIDDCRDVSLKGKVAKLIYSPKFRKKLRTDGVKTTESFPSLPHVVKSSSKDKETEYINDSKEGRSRPQTTKTRRSPLRKLGNYMELQIRGRIISHRRNKSAERPFERPREDHYRPRSSSNEDLLYKGNGNSATKTTEDFGNDAQYGNSGKHEDPEQQKSRTTITRDDNINKKESIEKETTDVRTEINPDVMAEIEAFEQLTQDYFLTQERHVH</sequence>
<keyword evidence="1" id="KW-0175">Coiled coil</keyword>
<keyword evidence="4" id="KW-1185">Reference proteome</keyword>
<dbReference type="SMART" id="SM00233">
    <property type="entry name" value="PH"/>
    <property type="match status" value="1"/>
</dbReference>
<feature type="compositionally biased region" description="Basic and acidic residues" evidence="2">
    <location>
        <begin position="528"/>
        <end position="559"/>
    </location>
</feature>
<protein>
    <submittedName>
        <fullName evidence="5">Uncharacterized protein LOC111088602 isoform X1</fullName>
    </submittedName>
</protein>
<dbReference type="GeneID" id="111088602"/>
<proteinExistence type="predicted"/>
<gene>
    <name evidence="5" type="primary">LOC111088602</name>
</gene>
<dbReference type="SUPFAM" id="SSF50729">
    <property type="entry name" value="PH domain-like"/>
    <property type="match status" value="1"/>
</dbReference>
<organism evidence="4 5">
    <name type="scientific">Limulus polyphemus</name>
    <name type="common">Atlantic horseshoe crab</name>
    <dbReference type="NCBI Taxonomy" id="6850"/>
    <lineage>
        <taxon>Eukaryota</taxon>
        <taxon>Metazoa</taxon>
        <taxon>Ecdysozoa</taxon>
        <taxon>Arthropoda</taxon>
        <taxon>Chelicerata</taxon>
        <taxon>Merostomata</taxon>
        <taxon>Xiphosura</taxon>
        <taxon>Limulidae</taxon>
        <taxon>Limulus</taxon>
    </lineage>
</organism>
<feature type="compositionally biased region" description="Basic and acidic residues" evidence="2">
    <location>
        <begin position="478"/>
        <end position="493"/>
    </location>
</feature>
<feature type="region of interest" description="Disordered" evidence="2">
    <location>
        <begin position="408"/>
        <end position="559"/>
    </location>
</feature>
<feature type="compositionally biased region" description="Basic and acidic residues" evidence="2">
    <location>
        <begin position="427"/>
        <end position="444"/>
    </location>
</feature>
<evidence type="ECO:0000259" key="3">
    <source>
        <dbReference type="PROSITE" id="PS50003"/>
    </source>
</evidence>
<feature type="domain" description="PH" evidence="3">
    <location>
        <begin position="79"/>
        <end position="178"/>
    </location>
</feature>